<dbReference type="Proteomes" id="UP001205843">
    <property type="component" value="Unassembled WGS sequence"/>
</dbReference>
<dbReference type="EMBL" id="JALJXV010000007">
    <property type="protein sequence ID" value="MCP1675911.1"/>
    <property type="molecule type" value="Genomic_DNA"/>
</dbReference>
<organism evidence="6 7">
    <name type="scientific">Natronocella acetinitrilica</name>
    <dbReference type="NCBI Taxonomy" id="414046"/>
    <lineage>
        <taxon>Bacteria</taxon>
        <taxon>Pseudomonadati</taxon>
        <taxon>Pseudomonadota</taxon>
        <taxon>Gammaproteobacteria</taxon>
        <taxon>Chromatiales</taxon>
        <taxon>Ectothiorhodospiraceae</taxon>
        <taxon>Natronocella</taxon>
    </lineage>
</organism>
<dbReference type="InterPro" id="IPR050531">
    <property type="entry name" value="SdhE_FAD_assembly_factor"/>
</dbReference>
<evidence type="ECO:0000313" key="6">
    <source>
        <dbReference type="EMBL" id="MCP1675911.1"/>
    </source>
</evidence>
<evidence type="ECO:0000256" key="2">
    <source>
        <dbReference type="ARBA" id="ARBA00008571"/>
    </source>
</evidence>
<name>A0AAE3G6Z0_9GAMM</name>
<keyword evidence="7" id="KW-1185">Reference proteome</keyword>
<dbReference type="InterPro" id="IPR005631">
    <property type="entry name" value="SDH"/>
</dbReference>
<dbReference type="Gene3D" id="1.10.150.250">
    <property type="entry name" value="Flavinator of succinate dehydrogenase"/>
    <property type="match status" value="1"/>
</dbReference>
<dbReference type="AlphaFoldDB" id="A0AAE3G6Z0"/>
<dbReference type="PANTHER" id="PTHR39585">
    <property type="entry name" value="FAD ASSEMBLY FACTOR SDHE"/>
    <property type="match status" value="1"/>
</dbReference>
<dbReference type="SUPFAM" id="SSF109910">
    <property type="entry name" value="YgfY-like"/>
    <property type="match status" value="1"/>
</dbReference>
<dbReference type="Pfam" id="PF03937">
    <property type="entry name" value="Sdh5"/>
    <property type="match status" value="1"/>
</dbReference>
<evidence type="ECO:0000256" key="5">
    <source>
        <dbReference type="ARBA" id="ARBA00023186"/>
    </source>
</evidence>
<comment type="caution">
    <text evidence="6">The sequence shown here is derived from an EMBL/GenBank/DDBJ whole genome shotgun (WGS) entry which is preliminary data.</text>
</comment>
<evidence type="ECO:0000313" key="7">
    <source>
        <dbReference type="Proteomes" id="UP001205843"/>
    </source>
</evidence>
<dbReference type="RefSeq" id="WP_253480184.1">
    <property type="nucleotide sequence ID" value="NZ_JALJXV010000007.1"/>
</dbReference>
<evidence type="ECO:0000256" key="4">
    <source>
        <dbReference type="ARBA" id="ARBA00022490"/>
    </source>
</evidence>
<reference evidence="6" key="1">
    <citation type="submission" date="2022-03" db="EMBL/GenBank/DDBJ databases">
        <title>Genomic Encyclopedia of Type Strains, Phase III (KMG-III): the genomes of soil and plant-associated and newly described type strains.</title>
        <authorList>
            <person name="Whitman W."/>
        </authorList>
    </citation>
    <scope>NUCLEOTIDE SEQUENCE</scope>
    <source>
        <strain evidence="6">ANL 6-2</strain>
    </source>
</reference>
<dbReference type="InterPro" id="IPR036714">
    <property type="entry name" value="SDH_sf"/>
</dbReference>
<sequence>MTDLSRLRWRCRRGMRELDLLFDQFLQQGYGALSGVEKDTFELLLDCQDDRLYDWFYQGERPDDPAIAALVERIRSGFQSPD</sequence>
<dbReference type="PANTHER" id="PTHR39585:SF1">
    <property type="entry name" value="FAD ASSEMBLY FACTOR SDHE"/>
    <property type="match status" value="1"/>
</dbReference>
<comment type="similarity">
    <text evidence="2">Belongs to the SdhE FAD assembly factor family.</text>
</comment>
<protein>
    <recommendedName>
        <fullName evidence="3">FAD assembly factor SdhE</fullName>
    </recommendedName>
</protein>
<gene>
    <name evidence="6" type="ORF">J2T57_003066</name>
</gene>
<dbReference type="GO" id="GO:0006105">
    <property type="term" value="P:succinate metabolic process"/>
    <property type="evidence" value="ECO:0007669"/>
    <property type="project" value="TreeGrafter"/>
</dbReference>
<comment type="subcellular location">
    <subcellularLocation>
        <location evidence="1">Cytoplasm</location>
    </subcellularLocation>
</comment>
<proteinExistence type="inferred from homology"/>
<keyword evidence="4" id="KW-0963">Cytoplasm</keyword>
<keyword evidence="5" id="KW-0143">Chaperone</keyword>
<evidence type="ECO:0000256" key="1">
    <source>
        <dbReference type="ARBA" id="ARBA00004496"/>
    </source>
</evidence>
<dbReference type="GO" id="GO:0005737">
    <property type="term" value="C:cytoplasm"/>
    <property type="evidence" value="ECO:0007669"/>
    <property type="project" value="UniProtKB-SubCell"/>
</dbReference>
<evidence type="ECO:0000256" key="3">
    <source>
        <dbReference type="ARBA" id="ARBA00019418"/>
    </source>
</evidence>
<accession>A0AAE3G6Z0</accession>